<evidence type="ECO:0000313" key="9">
    <source>
        <dbReference type="Proteomes" id="UP000553459"/>
    </source>
</evidence>
<accession>A0A845Q0K0</accession>
<dbReference type="AlphaFoldDB" id="A0A845Q0K0"/>
<evidence type="ECO:0000256" key="3">
    <source>
        <dbReference type="ARBA" id="ARBA00022452"/>
    </source>
</evidence>
<dbReference type="Proteomes" id="UP000553459">
    <property type="component" value="Unassembled WGS sequence"/>
</dbReference>
<keyword evidence="5" id="KW-0732">Signal</keyword>
<comment type="caution">
    <text evidence="8">The sequence shown here is derived from an EMBL/GenBank/DDBJ whole genome shotgun (WGS) entry which is preliminary data.</text>
</comment>
<keyword evidence="6" id="KW-0472">Membrane</keyword>
<comment type="subcellular location">
    <subcellularLocation>
        <location evidence="1">Cell outer membrane</location>
        <topology evidence="1">Multi-pass membrane protein</topology>
    </subcellularLocation>
</comment>
<dbReference type="PANTHER" id="PTHR35093:SF8">
    <property type="entry name" value="OUTER MEMBRANE PROTEIN NMB0088-RELATED"/>
    <property type="match status" value="1"/>
</dbReference>
<dbReference type="EMBL" id="JAAABJ010000629">
    <property type="protein sequence ID" value="NAW51850.1"/>
    <property type="molecule type" value="Genomic_DNA"/>
</dbReference>
<dbReference type="GO" id="GO:0015483">
    <property type="term" value="F:long-chain fatty acid transporting porin activity"/>
    <property type="evidence" value="ECO:0007669"/>
    <property type="project" value="TreeGrafter"/>
</dbReference>
<reference evidence="8 9" key="1">
    <citation type="submission" date="2019-11" db="EMBL/GenBank/DDBJ databases">
        <title>Characterization of Elizabethkingia argenteiflava sp. nov., isolated from inner surface of Soybean Pods.</title>
        <authorList>
            <person name="Mo S."/>
        </authorList>
    </citation>
    <scope>NUCLEOTIDE SEQUENCE [LARGE SCALE GENOMIC DNA]</scope>
    <source>
        <strain evidence="8 9">YB22</strain>
    </source>
</reference>
<evidence type="ECO:0000256" key="1">
    <source>
        <dbReference type="ARBA" id="ARBA00004571"/>
    </source>
</evidence>
<dbReference type="Gene3D" id="2.40.160.60">
    <property type="entry name" value="Outer membrane protein transport protein (OMPP1/FadL/TodX)"/>
    <property type="match status" value="1"/>
</dbReference>
<evidence type="ECO:0000256" key="2">
    <source>
        <dbReference type="ARBA" id="ARBA00008163"/>
    </source>
</evidence>
<evidence type="ECO:0000313" key="8">
    <source>
        <dbReference type="EMBL" id="NAW51850.1"/>
    </source>
</evidence>
<evidence type="ECO:0000256" key="5">
    <source>
        <dbReference type="ARBA" id="ARBA00022729"/>
    </source>
</evidence>
<gene>
    <name evidence="8" type="ORF">GNY06_10910</name>
</gene>
<organism evidence="8 9">
    <name type="scientific">Elizabethkingia argenteiflava</name>
    <dbReference type="NCBI Taxonomy" id="2681556"/>
    <lineage>
        <taxon>Bacteria</taxon>
        <taxon>Pseudomonadati</taxon>
        <taxon>Bacteroidota</taxon>
        <taxon>Flavobacteriia</taxon>
        <taxon>Flavobacteriales</taxon>
        <taxon>Weeksellaceae</taxon>
        <taxon>Elizabethkingia</taxon>
    </lineage>
</organism>
<name>A0A845Q0K0_9FLAO</name>
<dbReference type="SUPFAM" id="SSF56935">
    <property type="entry name" value="Porins"/>
    <property type="match status" value="1"/>
</dbReference>
<proteinExistence type="inferred from homology"/>
<protein>
    <submittedName>
        <fullName evidence="8">Hemin receptor</fullName>
    </submittedName>
</protein>
<comment type="similarity">
    <text evidence="2">Belongs to the OmpP1/FadL family.</text>
</comment>
<keyword evidence="8" id="KW-0675">Receptor</keyword>
<keyword evidence="9" id="KW-1185">Reference proteome</keyword>
<evidence type="ECO:0000256" key="6">
    <source>
        <dbReference type="ARBA" id="ARBA00023136"/>
    </source>
</evidence>
<keyword evidence="4" id="KW-0812">Transmembrane</keyword>
<evidence type="ECO:0000256" key="7">
    <source>
        <dbReference type="ARBA" id="ARBA00023237"/>
    </source>
</evidence>
<keyword evidence="7" id="KW-0998">Cell outer membrane</keyword>
<keyword evidence="3" id="KW-1134">Transmembrane beta strand</keyword>
<dbReference type="GO" id="GO:0009279">
    <property type="term" value="C:cell outer membrane"/>
    <property type="evidence" value="ECO:0007669"/>
    <property type="project" value="UniProtKB-SubCell"/>
</dbReference>
<sequence length="461" mass="51604">MSLFPAVLFLHAQENTEIRNAATVYGNNMTLGTSRYLGMAGSMGAIGGDISATNVNPAGLGVYITGDFHATLGINSYKNTSTLNQNSLSYNKNNTNLSQFGGVLAFPLSGSDWKYLNIGINYLNQNLDDYIETPGDHDIYRDLQGQGIRDRVSFDGHSYNRTGHLTKTNFGVGGNYKNKLYVGLGLNFHAVDVRQWDSYRMQFASDPDDQKVFYNKQYSPYDESSVGFSMAVGAIGKLNDFFRLGLSIESPTWWDTERNYTSYSNADPKIYSDDRDFRTPAKASFSAALIPSKDFAFNIDYTLGISKPKYTSSIDQGSVNESLNQYFNSSSKNLSEFRVGAEYRVAGLRLRGGYSFANNPFDQQEIPSIHAGNKIENVNYNNLYVGKRNILGLGIGYDFRSFYVDAAYQNIRYDYDNPFFNGEYFTTDSSISSKGVNFKESIVSTVKNQQNNIFITMGYKF</sequence>
<evidence type="ECO:0000256" key="4">
    <source>
        <dbReference type="ARBA" id="ARBA00022692"/>
    </source>
</evidence>
<dbReference type="PANTHER" id="PTHR35093">
    <property type="entry name" value="OUTER MEMBRANE PROTEIN NMB0088-RELATED"/>
    <property type="match status" value="1"/>
</dbReference>
<dbReference type="InterPro" id="IPR005017">
    <property type="entry name" value="OMPP1/FadL/TodX"/>
</dbReference>